<protein>
    <submittedName>
        <fullName evidence="2">Uncharacterized protein</fullName>
    </submittedName>
</protein>
<dbReference type="AlphaFoldDB" id="A0A9P6Y0U4"/>
<reference evidence="2" key="1">
    <citation type="journal article" date="2020" name="Microb. Genom.">
        <title>Genetic diversity of clinical and environmental Mucorales isolates obtained from an investigation of mucormycosis cases among solid organ transplant recipients.</title>
        <authorList>
            <person name="Nguyen M.H."/>
            <person name="Kaul D."/>
            <person name="Muto C."/>
            <person name="Cheng S.J."/>
            <person name="Richter R.A."/>
            <person name="Bruno V.M."/>
            <person name="Liu G."/>
            <person name="Beyhan S."/>
            <person name="Sundermann A.J."/>
            <person name="Mounaud S."/>
            <person name="Pasculle A.W."/>
            <person name="Nierman W.C."/>
            <person name="Driscoll E."/>
            <person name="Cumbie R."/>
            <person name="Clancy C.J."/>
            <person name="Dupont C.L."/>
        </authorList>
    </citation>
    <scope>NUCLEOTIDE SEQUENCE</scope>
    <source>
        <strain evidence="2">GL16</strain>
    </source>
</reference>
<dbReference type="Proteomes" id="UP000717996">
    <property type="component" value="Unassembled WGS sequence"/>
</dbReference>
<feature type="region of interest" description="Disordered" evidence="1">
    <location>
        <begin position="22"/>
        <end position="44"/>
    </location>
</feature>
<evidence type="ECO:0000256" key="1">
    <source>
        <dbReference type="SAM" id="MobiDB-lite"/>
    </source>
</evidence>
<name>A0A9P6Y0U4_RHIOR</name>
<sequence length="331" mass="37474">MNPWQIFAQEAQTGSCTVSTCPTSNASVTSEYPTATDPPSSWHNEERDLLGFEDIGNPNTSDTSMPWRHVMKNKQEESEARVTMGLYPLPSNKMDPKESIYSASRDPSGLPQTPYAQAPSDPHRPFIPHATVQPNRSREESEDSHQTATDQPSWLLDVIDETLASVQLVDDEDPIVRYTKDEMHEAQKRVNAACHKEGIQAGQLIHMFIALEKSAADEQYRQRERRYHNTYYTRSRSYTGHDHATRDYRKEGERKGEGCEGEWVQSDVICIGWADYHDNPSDVERKVIFVPIRAPKHVPEDAQNHGFQSGVPIMSAASPLLCLSCKWYAVI</sequence>
<comment type="caution">
    <text evidence="2">The sequence shown here is derived from an EMBL/GenBank/DDBJ whole genome shotgun (WGS) entry which is preliminary data.</text>
</comment>
<organism evidence="2 3">
    <name type="scientific">Rhizopus oryzae</name>
    <name type="common">Mucormycosis agent</name>
    <name type="synonym">Rhizopus arrhizus var. delemar</name>
    <dbReference type="NCBI Taxonomy" id="64495"/>
    <lineage>
        <taxon>Eukaryota</taxon>
        <taxon>Fungi</taxon>
        <taxon>Fungi incertae sedis</taxon>
        <taxon>Mucoromycota</taxon>
        <taxon>Mucoromycotina</taxon>
        <taxon>Mucoromycetes</taxon>
        <taxon>Mucorales</taxon>
        <taxon>Mucorineae</taxon>
        <taxon>Rhizopodaceae</taxon>
        <taxon>Rhizopus</taxon>
    </lineage>
</organism>
<dbReference type="OrthoDB" id="2224551at2759"/>
<accession>A0A9P6Y0U4</accession>
<evidence type="ECO:0000313" key="2">
    <source>
        <dbReference type="EMBL" id="KAG1536201.1"/>
    </source>
</evidence>
<feature type="compositionally biased region" description="Polar residues" evidence="1">
    <location>
        <begin position="22"/>
        <end position="42"/>
    </location>
</feature>
<gene>
    <name evidence="2" type="ORF">G6F51_011095</name>
</gene>
<feature type="region of interest" description="Disordered" evidence="1">
    <location>
        <begin position="87"/>
        <end position="151"/>
    </location>
</feature>
<dbReference type="EMBL" id="JAANIT010002520">
    <property type="protein sequence ID" value="KAG1536201.1"/>
    <property type="molecule type" value="Genomic_DNA"/>
</dbReference>
<proteinExistence type="predicted"/>
<feature type="compositionally biased region" description="Basic and acidic residues" evidence="1">
    <location>
        <begin position="136"/>
        <end position="145"/>
    </location>
</feature>
<evidence type="ECO:0000313" key="3">
    <source>
        <dbReference type="Proteomes" id="UP000717996"/>
    </source>
</evidence>